<dbReference type="AlphaFoldDB" id="A0A183FWI6"/>
<dbReference type="PROSITE" id="PS00141">
    <property type="entry name" value="ASP_PROTEASE"/>
    <property type="match status" value="1"/>
</dbReference>
<dbReference type="InterPro" id="IPR021109">
    <property type="entry name" value="Peptidase_aspartic_dom_sf"/>
</dbReference>
<reference evidence="2 3" key="1">
    <citation type="submission" date="2018-11" db="EMBL/GenBank/DDBJ databases">
        <authorList>
            <consortium name="Pathogen Informatics"/>
        </authorList>
    </citation>
    <scope>NUCLEOTIDE SEQUENCE [LARGE SCALE GENOMIC DNA]</scope>
</reference>
<evidence type="ECO:0000313" key="4">
    <source>
        <dbReference type="WBParaSite" id="HPBE_0001280201-mRNA-1"/>
    </source>
</evidence>
<sequence>NEAPTRAPTGPASAIIPDQECDTRVTLSSNAPLRHTFNNICVRQYRNSKHIHALSLIDPTWTARSLLDRDDISAALENGTLAVTRCKPVNTTNVFTNHNVNNTCYSLLLLEIGDHIWFSVPDTKDLQEYEKLESRLRRRGVLESTIAGIQSIGSTVSKSFQSVYDTTTQKLSSGVESIRWSIIYLVMYITIPTLIIIVLEVFCIYCTKLCLLRRASTTAASAFVELAYTLAPRTTKNKINAVIIDVNVPREPTRFFVPRAYAIRSFLADSPTTLPYITIFVNNLPIIVLFDSGSSISYMRQSSVKAQKCAEKTFPTKIAPAQTANGSEIAMIGTVELPVRIASSSLTHSFYVSADDQCFFLVLTSSAI</sequence>
<dbReference type="SUPFAM" id="SSF161008">
    <property type="entry name" value="Viral glycoprotein ectodomain-like"/>
    <property type="match status" value="1"/>
</dbReference>
<feature type="transmembrane region" description="Helical" evidence="1">
    <location>
        <begin position="182"/>
        <end position="206"/>
    </location>
</feature>
<dbReference type="CDD" id="cd00303">
    <property type="entry name" value="retropepsin_like"/>
    <property type="match status" value="1"/>
</dbReference>
<evidence type="ECO:0000313" key="2">
    <source>
        <dbReference type="EMBL" id="VDO93685.1"/>
    </source>
</evidence>
<dbReference type="GO" id="GO:0006508">
    <property type="term" value="P:proteolysis"/>
    <property type="evidence" value="ECO:0007669"/>
    <property type="project" value="InterPro"/>
</dbReference>
<dbReference type="WBParaSite" id="HPBE_0001280201-mRNA-1">
    <property type="protein sequence ID" value="HPBE_0001280201-mRNA-1"/>
    <property type="gene ID" value="HPBE_0001280201"/>
</dbReference>
<reference evidence="4" key="2">
    <citation type="submission" date="2019-09" db="UniProtKB">
        <authorList>
            <consortium name="WormBaseParasite"/>
        </authorList>
    </citation>
    <scope>IDENTIFICATION</scope>
</reference>
<protein>
    <submittedName>
        <fullName evidence="4">Reverse transcriptase domain-containing protein</fullName>
    </submittedName>
</protein>
<dbReference type="Gene3D" id="2.40.70.10">
    <property type="entry name" value="Acid Proteases"/>
    <property type="match status" value="1"/>
</dbReference>
<proteinExistence type="predicted"/>
<evidence type="ECO:0000256" key="1">
    <source>
        <dbReference type="SAM" id="Phobius"/>
    </source>
</evidence>
<dbReference type="SUPFAM" id="SSF50630">
    <property type="entry name" value="Acid proteases"/>
    <property type="match status" value="1"/>
</dbReference>
<keyword evidence="1" id="KW-1133">Transmembrane helix</keyword>
<organism evidence="3 4">
    <name type="scientific">Heligmosomoides polygyrus</name>
    <name type="common">Parasitic roundworm</name>
    <dbReference type="NCBI Taxonomy" id="6339"/>
    <lineage>
        <taxon>Eukaryota</taxon>
        <taxon>Metazoa</taxon>
        <taxon>Ecdysozoa</taxon>
        <taxon>Nematoda</taxon>
        <taxon>Chromadorea</taxon>
        <taxon>Rhabditida</taxon>
        <taxon>Rhabditina</taxon>
        <taxon>Rhabditomorpha</taxon>
        <taxon>Strongyloidea</taxon>
        <taxon>Heligmosomidae</taxon>
        <taxon>Heligmosomoides</taxon>
    </lineage>
</organism>
<dbReference type="Proteomes" id="UP000050761">
    <property type="component" value="Unassembled WGS sequence"/>
</dbReference>
<keyword evidence="3" id="KW-1185">Reference proteome</keyword>
<keyword evidence="1" id="KW-0812">Transmembrane</keyword>
<dbReference type="InterPro" id="IPR001969">
    <property type="entry name" value="Aspartic_peptidase_AS"/>
</dbReference>
<accession>A0A3P8DBJ8</accession>
<accession>A0A183FWI6</accession>
<dbReference type="EMBL" id="UZAH01027645">
    <property type="protein sequence ID" value="VDO93685.1"/>
    <property type="molecule type" value="Genomic_DNA"/>
</dbReference>
<dbReference type="GO" id="GO:0004190">
    <property type="term" value="F:aspartic-type endopeptidase activity"/>
    <property type="evidence" value="ECO:0007669"/>
    <property type="project" value="InterPro"/>
</dbReference>
<name>A0A183FWI6_HELPZ</name>
<evidence type="ECO:0000313" key="3">
    <source>
        <dbReference type="Proteomes" id="UP000050761"/>
    </source>
</evidence>
<gene>
    <name evidence="2" type="ORF">HPBE_LOCUS12803</name>
</gene>
<keyword evidence="1" id="KW-0472">Membrane</keyword>
<dbReference type="OrthoDB" id="5874204at2759"/>